<evidence type="ECO:0000256" key="4">
    <source>
        <dbReference type="ARBA" id="ARBA00022630"/>
    </source>
</evidence>
<keyword evidence="6 10" id="KW-0157">Chromophore</keyword>
<dbReference type="PROSITE" id="PS00394">
    <property type="entry name" value="DNA_PHOTOLYASES_1_1"/>
    <property type="match status" value="1"/>
</dbReference>
<dbReference type="Pfam" id="PF00875">
    <property type="entry name" value="DNA_photolyase"/>
    <property type="match status" value="1"/>
</dbReference>
<evidence type="ECO:0000256" key="8">
    <source>
        <dbReference type="PIRSR" id="PIRSR602081-1"/>
    </source>
</evidence>
<dbReference type="GO" id="GO:0009416">
    <property type="term" value="P:response to light stimulus"/>
    <property type="evidence" value="ECO:0007669"/>
    <property type="project" value="TreeGrafter"/>
</dbReference>
<dbReference type="FunFam" id="1.10.579.10:FF:000003">
    <property type="entry name" value="Deoxyribodipyrimidine photo-lyase"/>
    <property type="match status" value="1"/>
</dbReference>
<dbReference type="Pfam" id="PF03441">
    <property type="entry name" value="FAD_binding_7"/>
    <property type="match status" value="1"/>
</dbReference>
<dbReference type="GO" id="GO:0071949">
    <property type="term" value="F:FAD binding"/>
    <property type="evidence" value="ECO:0007669"/>
    <property type="project" value="TreeGrafter"/>
</dbReference>
<dbReference type="SUPFAM" id="SSF52425">
    <property type="entry name" value="Cryptochrome/photolyase, N-terminal domain"/>
    <property type="match status" value="1"/>
</dbReference>
<dbReference type="Gene3D" id="3.40.50.620">
    <property type="entry name" value="HUPs"/>
    <property type="match status" value="1"/>
</dbReference>
<protein>
    <recommendedName>
        <fullName evidence="3">Deoxyribodipyrimidine photo-lyase</fullName>
        <ecNumber evidence="2">4.1.99.3</ecNumber>
    </recommendedName>
</protein>
<dbReference type="PROSITE" id="PS51645">
    <property type="entry name" value="PHR_CRY_ALPHA_BETA"/>
    <property type="match status" value="1"/>
</dbReference>
<evidence type="ECO:0000256" key="1">
    <source>
        <dbReference type="ARBA" id="ARBA00001932"/>
    </source>
</evidence>
<evidence type="ECO:0000256" key="10">
    <source>
        <dbReference type="RuleBase" id="RU004182"/>
    </source>
</evidence>
<reference evidence="12 13" key="1">
    <citation type="submission" date="2018-08" db="EMBL/GenBank/DDBJ databases">
        <title>Genomic Encyclopedia of Type Strains, Phase IV (KMG-IV): sequencing the most valuable type-strain genomes for metagenomic binning, comparative biology and taxonomic classification.</title>
        <authorList>
            <person name="Goeker M."/>
        </authorList>
    </citation>
    <scope>NUCLEOTIDE SEQUENCE [LARGE SCALE GENOMIC DNA]</scope>
    <source>
        <strain evidence="12 13">DSM 23923</strain>
    </source>
</reference>
<organism evidence="12 13">
    <name type="scientific">Pelolinea submarina</name>
    <dbReference type="NCBI Taxonomy" id="913107"/>
    <lineage>
        <taxon>Bacteria</taxon>
        <taxon>Bacillati</taxon>
        <taxon>Chloroflexota</taxon>
        <taxon>Anaerolineae</taxon>
        <taxon>Anaerolineales</taxon>
        <taxon>Anaerolineaceae</taxon>
        <taxon>Pelolinea</taxon>
    </lineage>
</organism>
<dbReference type="Proteomes" id="UP000256388">
    <property type="component" value="Unassembled WGS sequence"/>
</dbReference>
<dbReference type="OrthoDB" id="9772484at2"/>
<dbReference type="Gene3D" id="1.25.40.80">
    <property type="match status" value="1"/>
</dbReference>
<feature type="binding site" evidence="8">
    <location>
        <begin position="258"/>
        <end position="265"/>
    </location>
    <ligand>
        <name>FAD</name>
        <dbReference type="ChEBI" id="CHEBI:57692"/>
    </ligand>
</feature>
<feature type="binding site" evidence="8">
    <location>
        <begin position="218"/>
        <end position="222"/>
    </location>
    <ligand>
        <name>FAD</name>
        <dbReference type="ChEBI" id="CHEBI:57692"/>
    </ligand>
</feature>
<sequence>MTTAIWWIRRDLRLSDNQSLHSALSQADTVIPVYILDPHLLERNASRRHQFLFRNLQILSERLEKMGCPLVLRQGKPIVELSRLKEECGASIITAEADFSSYARQRDQEVKSELNLELVNGLLIYPPGAAVKADGTPYTVFTPFYNTWLALPLPNDPLPIPDHLPAYPPLSSEALPPSNEIDGFPAGEEQAQRRLDDFLQFSVGDYHNQRDRVDLDGTSLLSPYLRFGLLSPRSAYAQMRPFLDNPQTHDGASKWLNELVWREFYFNIMAAFPFVLHGAFREAMRDIPWRSSPQDLHAWQSGHTGYPLVDAGMRQLAQTGWMHNRARMITASFLTKDLLINWQEGEAWFMQQLLDGDPASNNGGWQWTAGTGTDAAPYFRVFNPVTQSRKFDPQGEYIRTWLPELAAVPDAFIHEPWKMPSELQVKAGVQIGRDYPAPIVDHGFARQRALAAYKK</sequence>
<comment type="cofactor">
    <cofactor evidence="1">
        <name>(6R)-5,10-methylene-5,6,7,8-tetrahydrofolate</name>
        <dbReference type="ChEBI" id="CHEBI:15636"/>
    </cofactor>
</comment>
<keyword evidence="13" id="KW-1185">Reference proteome</keyword>
<dbReference type="PRINTS" id="PR00147">
    <property type="entry name" value="DNAPHOTLYASE"/>
</dbReference>
<dbReference type="AlphaFoldDB" id="A0A3E0AH65"/>
<keyword evidence="12" id="KW-0456">Lyase</keyword>
<dbReference type="GO" id="GO:0003677">
    <property type="term" value="F:DNA binding"/>
    <property type="evidence" value="ECO:0007669"/>
    <property type="project" value="TreeGrafter"/>
</dbReference>
<dbReference type="InterPro" id="IPR002081">
    <property type="entry name" value="Cryptochrome/DNA_photolyase_1"/>
</dbReference>
<comment type="catalytic activity">
    <reaction evidence="7">
        <text>cyclobutadipyrimidine (in DNA) = 2 pyrimidine residues (in DNA).</text>
        <dbReference type="EC" id="4.1.99.3"/>
    </reaction>
</comment>
<comment type="caution">
    <text evidence="12">The sequence shown here is derived from an EMBL/GenBank/DDBJ whole genome shotgun (WGS) entry which is preliminary data.</text>
</comment>
<dbReference type="RefSeq" id="WP_116224162.1">
    <property type="nucleotide sequence ID" value="NZ_AP018437.1"/>
</dbReference>
<dbReference type="EMBL" id="QUMS01000001">
    <property type="protein sequence ID" value="REG11013.1"/>
    <property type="molecule type" value="Genomic_DNA"/>
</dbReference>
<feature type="site" description="Electron transfer via tryptophanyl radical" evidence="9">
    <location>
        <position position="289"/>
    </location>
</feature>
<dbReference type="InterPro" id="IPR005101">
    <property type="entry name" value="Cryptochr/Photolyase_FAD-bd"/>
</dbReference>
<evidence type="ECO:0000313" key="13">
    <source>
        <dbReference type="Proteomes" id="UP000256388"/>
    </source>
</evidence>
<accession>A0A3E0AH65</accession>
<feature type="binding site" evidence="8">
    <location>
        <begin position="355"/>
        <end position="357"/>
    </location>
    <ligand>
        <name>FAD</name>
        <dbReference type="ChEBI" id="CHEBI:57692"/>
    </ligand>
</feature>
<dbReference type="PROSITE" id="PS00691">
    <property type="entry name" value="DNA_PHOTOLYASES_1_2"/>
    <property type="match status" value="1"/>
</dbReference>
<evidence type="ECO:0000313" key="12">
    <source>
        <dbReference type="EMBL" id="REG11013.1"/>
    </source>
</evidence>
<evidence type="ECO:0000259" key="11">
    <source>
        <dbReference type="PROSITE" id="PS51645"/>
    </source>
</evidence>
<dbReference type="SUPFAM" id="SSF48173">
    <property type="entry name" value="Cryptochrome/photolyase FAD-binding domain"/>
    <property type="match status" value="1"/>
</dbReference>
<evidence type="ECO:0000256" key="3">
    <source>
        <dbReference type="ARBA" id="ARBA00014046"/>
    </source>
</evidence>
<dbReference type="InterPro" id="IPR018394">
    <property type="entry name" value="DNA_photolyase_1_CS_C"/>
</dbReference>
<dbReference type="GO" id="GO:0000719">
    <property type="term" value="P:photoreactive repair"/>
    <property type="evidence" value="ECO:0007669"/>
    <property type="project" value="UniProtKB-ARBA"/>
</dbReference>
<feature type="site" description="Electron transfer via tryptophanyl radical" evidence="9">
    <location>
        <position position="365"/>
    </location>
</feature>
<name>A0A3E0AH65_9CHLR</name>
<dbReference type="PANTHER" id="PTHR11455">
    <property type="entry name" value="CRYPTOCHROME"/>
    <property type="match status" value="1"/>
</dbReference>
<dbReference type="Gene3D" id="1.10.579.10">
    <property type="entry name" value="DNA Cyclobutane Dipyrimidine Photolyase, subunit A, domain 3"/>
    <property type="match status" value="1"/>
</dbReference>
<dbReference type="EC" id="4.1.99.3" evidence="2"/>
<keyword evidence="5 8" id="KW-0274">FAD</keyword>
<evidence type="ECO:0000256" key="7">
    <source>
        <dbReference type="ARBA" id="ARBA00033999"/>
    </source>
</evidence>
<dbReference type="InterPro" id="IPR014729">
    <property type="entry name" value="Rossmann-like_a/b/a_fold"/>
</dbReference>
<dbReference type="InterPro" id="IPR036134">
    <property type="entry name" value="Crypto/Photolyase_FAD-like_sf"/>
</dbReference>
<keyword evidence="4 8" id="KW-0285">Flavoprotein</keyword>
<dbReference type="InterPro" id="IPR036155">
    <property type="entry name" value="Crypto/Photolyase_N_sf"/>
</dbReference>
<comment type="similarity">
    <text evidence="10">Belongs to the DNA photolyase family.</text>
</comment>
<evidence type="ECO:0000256" key="5">
    <source>
        <dbReference type="ARBA" id="ARBA00022827"/>
    </source>
</evidence>
<evidence type="ECO:0000256" key="9">
    <source>
        <dbReference type="PIRSR" id="PIRSR602081-2"/>
    </source>
</evidence>
<dbReference type="InterPro" id="IPR006050">
    <property type="entry name" value="DNA_photolyase_N"/>
</dbReference>
<dbReference type="PANTHER" id="PTHR11455:SF9">
    <property type="entry name" value="CRYPTOCHROME CIRCADIAN CLOCK 5 ISOFORM X1"/>
    <property type="match status" value="1"/>
</dbReference>
<feature type="domain" description="Photolyase/cryptochrome alpha/beta" evidence="11">
    <location>
        <begin position="2"/>
        <end position="124"/>
    </location>
</feature>
<proteinExistence type="inferred from homology"/>
<feature type="binding site" evidence="8">
    <location>
        <position position="255"/>
    </location>
    <ligand>
        <name>FAD</name>
        <dbReference type="ChEBI" id="CHEBI:57692"/>
    </ligand>
</feature>
<gene>
    <name evidence="12" type="ORF">DFR64_0885</name>
</gene>
<dbReference type="GO" id="GO:0003904">
    <property type="term" value="F:deoxyribodipyrimidine photo-lyase activity"/>
    <property type="evidence" value="ECO:0007669"/>
    <property type="project" value="UniProtKB-EC"/>
</dbReference>
<feature type="binding site" evidence="8">
    <location>
        <position position="206"/>
    </location>
    <ligand>
        <name>FAD</name>
        <dbReference type="ChEBI" id="CHEBI:57692"/>
    </ligand>
</feature>
<evidence type="ECO:0000256" key="6">
    <source>
        <dbReference type="ARBA" id="ARBA00022991"/>
    </source>
</evidence>
<evidence type="ECO:0000256" key="2">
    <source>
        <dbReference type="ARBA" id="ARBA00013149"/>
    </source>
</evidence>
<comment type="cofactor">
    <cofactor evidence="8">
        <name>FAD</name>
        <dbReference type="ChEBI" id="CHEBI:57692"/>
    </cofactor>
    <text evidence="8">Binds 1 FAD per subunit.</text>
</comment>
<feature type="site" description="Electron transfer via tryptophanyl radical" evidence="9">
    <location>
        <position position="342"/>
    </location>
</feature>